<feature type="signal peptide" evidence="1">
    <location>
        <begin position="1"/>
        <end position="27"/>
    </location>
</feature>
<keyword evidence="1" id="KW-0732">Signal</keyword>
<feature type="chain" id="PRO_5004128467" evidence="1">
    <location>
        <begin position="28"/>
        <end position="173"/>
    </location>
</feature>
<name>N6YND2_THAL4</name>
<evidence type="ECO:0000256" key="1">
    <source>
        <dbReference type="SAM" id="SignalP"/>
    </source>
</evidence>
<dbReference type="EMBL" id="AMXE01000138">
    <property type="protein sequence ID" value="ENO83842.1"/>
    <property type="molecule type" value="Genomic_DNA"/>
</dbReference>
<reference evidence="2 3" key="1">
    <citation type="submission" date="2012-09" db="EMBL/GenBank/DDBJ databases">
        <title>Draft Genome Sequences of 6 Strains from Genus Thauera.</title>
        <authorList>
            <person name="Liu B."/>
            <person name="Shapleigh J.P."/>
            <person name="Frostegard A.H."/>
        </authorList>
    </citation>
    <scope>NUCLEOTIDE SEQUENCE [LARGE SCALE GENOMIC DNA]</scope>
    <source>
        <strain evidence="3">47Lol / DSM 12138</strain>
    </source>
</reference>
<dbReference type="OrthoDB" id="8527138at2"/>
<dbReference type="RefSeq" id="WP_004347809.1">
    <property type="nucleotide sequence ID" value="NZ_AMXE01000138.1"/>
</dbReference>
<evidence type="ECO:0000313" key="2">
    <source>
        <dbReference type="EMBL" id="ENO83842.1"/>
    </source>
</evidence>
<dbReference type="Proteomes" id="UP000013232">
    <property type="component" value="Unassembled WGS sequence"/>
</dbReference>
<organism evidence="2 3">
    <name type="scientific">Thauera linaloolentis (strain DSM 12138 / JCM 21573 / CCUG 41526 / CIP 105981 / IAM 15112 / NBRC 102519 / 47Lol)</name>
    <dbReference type="NCBI Taxonomy" id="1123367"/>
    <lineage>
        <taxon>Bacteria</taxon>
        <taxon>Pseudomonadati</taxon>
        <taxon>Pseudomonadota</taxon>
        <taxon>Betaproteobacteria</taxon>
        <taxon>Rhodocyclales</taxon>
        <taxon>Zoogloeaceae</taxon>
        <taxon>Thauera</taxon>
    </lineage>
</organism>
<accession>N6YND2</accession>
<comment type="caution">
    <text evidence="2">The sequence shown here is derived from an EMBL/GenBank/DDBJ whole genome shotgun (WGS) entry which is preliminary data.</text>
</comment>
<gene>
    <name evidence="2" type="ORF">C666_18380</name>
</gene>
<sequence length="173" mass="18122">MPKRPPPRPIAALTACAMLLCAGHATAAQTLIICTDLDDAERTRAVLSVEEGAAESGGGPRVSSLEIVTPEFLWSAPGQPETARFPAGRSDVSPDLAGLDTVAIRSATDADGVLRIVDFGVLRPGALELEGLRGSLVLHETWQNAHATGSLYYTSAASRPTVAALACQRFDED</sequence>
<evidence type="ECO:0000313" key="3">
    <source>
        <dbReference type="Proteomes" id="UP000013232"/>
    </source>
</evidence>
<protein>
    <submittedName>
        <fullName evidence="2">Uncharacterized protein</fullName>
    </submittedName>
</protein>
<dbReference type="AlphaFoldDB" id="N6YND2"/>
<keyword evidence="3" id="KW-1185">Reference proteome</keyword>
<proteinExistence type="predicted"/>